<name>A0A2S8F5D0_9BACT</name>
<dbReference type="PANTHER" id="PTHR43343:SF3">
    <property type="entry name" value="PROTEASE DO-LIKE 8, CHLOROPLASTIC"/>
    <property type="match status" value="1"/>
</dbReference>
<dbReference type="EMBL" id="PUIA01000057">
    <property type="protein sequence ID" value="PQO27320.1"/>
    <property type="molecule type" value="Genomic_DNA"/>
</dbReference>
<keyword evidence="2" id="KW-0378">Hydrolase</keyword>
<dbReference type="OrthoDB" id="1522627at2"/>
<evidence type="ECO:0000256" key="2">
    <source>
        <dbReference type="ARBA" id="ARBA00022801"/>
    </source>
</evidence>
<dbReference type="Pfam" id="PF13365">
    <property type="entry name" value="Trypsin_2"/>
    <property type="match status" value="1"/>
</dbReference>
<reference evidence="4 5" key="1">
    <citation type="submission" date="2018-02" db="EMBL/GenBank/DDBJ databases">
        <title>Comparative genomes isolates from brazilian mangrove.</title>
        <authorList>
            <person name="Araujo J.E."/>
            <person name="Taketani R.G."/>
            <person name="Silva M.C.P."/>
            <person name="Loureco M.V."/>
            <person name="Andreote F.D."/>
        </authorList>
    </citation>
    <scope>NUCLEOTIDE SEQUENCE [LARGE SCALE GENOMIC DNA]</scope>
    <source>
        <strain evidence="4 5">HEX-2 MGV</strain>
    </source>
</reference>
<gene>
    <name evidence="4" type="ORF">C5Y96_17400</name>
</gene>
<dbReference type="GO" id="GO:0006508">
    <property type="term" value="P:proteolysis"/>
    <property type="evidence" value="ECO:0007669"/>
    <property type="project" value="UniProtKB-KW"/>
</dbReference>
<feature type="compositionally biased region" description="Low complexity" evidence="3">
    <location>
        <begin position="589"/>
        <end position="598"/>
    </location>
</feature>
<dbReference type="PANTHER" id="PTHR43343">
    <property type="entry name" value="PEPTIDASE S12"/>
    <property type="match status" value="1"/>
</dbReference>
<dbReference type="PRINTS" id="PR00834">
    <property type="entry name" value="PROTEASES2C"/>
</dbReference>
<comment type="caution">
    <text evidence="4">The sequence shown here is derived from an EMBL/GenBank/DDBJ whole genome shotgun (WGS) entry which is preliminary data.</text>
</comment>
<feature type="compositionally biased region" description="Low complexity" evidence="3">
    <location>
        <begin position="558"/>
        <end position="573"/>
    </location>
</feature>
<dbReference type="InterPro" id="IPR051201">
    <property type="entry name" value="Chloro_Bact_Ser_Proteases"/>
</dbReference>
<dbReference type="GO" id="GO:0004252">
    <property type="term" value="F:serine-type endopeptidase activity"/>
    <property type="evidence" value="ECO:0007669"/>
    <property type="project" value="InterPro"/>
</dbReference>
<evidence type="ECO:0008006" key="6">
    <source>
        <dbReference type="Google" id="ProtNLM"/>
    </source>
</evidence>
<feature type="compositionally biased region" description="Pro residues" evidence="3">
    <location>
        <begin position="574"/>
        <end position="588"/>
    </location>
</feature>
<dbReference type="Proteomes" id="UP000240009">
    <property type="component" value="Unassembled WGS sequence"/>
</dbReference>
<evidence type="ECO:0000256" key="3">
    <source>
        <dbReference type="SAM" id="MobiDB-lite"/>
    </source>
</evidence>
<dbReference type="RefSeq" id="WP_105355934.1">
    <property type="nucleotide sequence ID" value="NZ_PUIA01000057.1"/>
</dbReference>
<evidence type="ECO:0000313" key="5">
    <source>
        <dbReference type="Proteomes" id="UP000240009"/>
    </source>
</evidence>
<sequence>MIDQINFRTRLRICIAWLAPFGIALTLIANNSNKVDAQDPAQTPATVESSEFGTAPSYAKQREYSTPKTQLQYNLDTGKAIGYEFHYQSNIQGTFFGFAGNIVQNITSLKPSTLTPDQKEKSVEGSGTAFVVRPDGFLITCAHVVEGSKSVMVHLDNKQYPAKVIDFDFSNDLALLRIDADNLTPLPIMDSSKIELAEEVRVVGYPLSTVLGESLKISRGTVSGIGPTDGSQSFQLDAVVNPGNSGGPVVTEKGHVAGVAKALLSGDGISNVGLAVTANDVRRLLERNKLKYRIPPESDDFLRGPDLAKKVAPAVALLKVVSGDDGTGIPQQRIISFDANYLPQPDPRNTIVPKLGSTALQESGKVLVNAFGEVDYYDGKFGLPCLLGPLGTMGLEAFPREDCDTWQSQKLLFVPKDRLVGLMVDFKALPTFGTRLNAKSDFDSKSGRPRLTLRELFSQPVLETSDYKIVSEKGSLVEIEKTVNVKSIHKEDQIPAFQMSGKSTIQFNKRLGRIDSIHYQGNAEVTSNQTTVRIPITFTCFSTDVSRKEALAAAPEMPQVQAPPNQVANNPLPQNNPPPQMPRPPRSSTPPRSFSVPTPVSPMPTSKPIPRSQGLSKLRLD</sequence>
<dbReference type="Gene3D" id="2.40.10.120">
    <property type="match status" value="1"/>
</dbReference>
<protein>
    <recommendedName>
        <fullName evidence="6">Serine protease</fullName>
    </recommendedName>
</protein>
<dbReference type="AlphaFoldDB" id="A0A2S8F5D0"/>
<dbReference type="SUPFAM" id="SSF50494">
    <property type="entry name" value="Trypsin-like serine proteases"/>
    <property type="match status" value="1"/>
</dbReference>
<organism evidence="4 5">
    <name type="scientific">Blastopirellula marina</name>
    <dbReference type="NCBI Taxonomy" id="124"/>
    <lineage>
        <taxon>Bacteria</taxon>
        <taxon>Pseudomonadati</taxon>
        <taxon>Planctomycetota</taxon>
        <taxon>Planctomycetia</taxon>
        <taxon>Pirellulales</taxon>
        <taxon>Pirellulaceae</taxon>
        <taxon>Blastopirellula</taxon>
    </lineage>
</organism>
<accession>A0A2S8F5D0</accession>
<dbReference type="InterPro" id="IPR001940">
    <property type="entry name" value="Peptidase_S1C"/>
</dbReference>
<feature type="region of interest" description="Disordered" evidence="3">
    <location>
        <begin position="552"/>
        <end position="621"/>
    </location>
</feature>
<evidence type="ECO:0000313" key="4">
    <source>
        <dbReference type="EMBL" id="PQO27320.1"/>
    </source>
</evidence>
<dbReference type="InterPro" id="IPR009003">
    <property type="entry name" value="Peptidase_S1_PA"/>
</dbReference>
<evidence type="ECO:0000256" key="1">
    <source>
        <dbReference type="ARBA" id="ARBA00022670"/>
    </source>
</evidence>
<keyword evidence="1" id="KW-0645">Protease</keyword>
<proteinExistence type="predicted"/>